<reference evidence="2 3" key="1">
    <citation type="submission" date="2024-01" db="EMBL/GenBank/DDBJ databases">
        <title>Draft genome sequence of Gordonia sp. LSe1-13.</title>
        <authorList>
            <person name="Suphannarot A."/>
            <person name="Mingma R."/>
        </authorList>
    </citation>
    <scope>NUCLEOTIDE SEQUENCE [LARGE SCALE GENOMIC DNA]</scope>
    <source>
        <strain evidence="2 3">LSe1-13</strain>
    </source>
</reference>
<organism evidence="2 3">
    <name type="scientific">Gordonia sesuvii</name>
    <dbReference type="NCBI Taxonomy" id="3116777"/>
    <lineage>
        <taxon>Bacteria</taxon>
        <taxon>Bacillati</taxon>
        <taxon>Actinomycetota</taxon>
        <taxon>Actinomycetes</taxon>
        <taxon>Mycobacteriales</taxon>
        <taxon>Gordoniaceae</taxon>
        <taxon>Gordonia</taxon>
    </lineage>
</organism>
<dbReference type="SUPFAM" id="SSF109854">
    <property type="entry name" value="DinB/YfiT-like putative metalloenzymes"/>
    <property type="match status" value="1"/>
</dbReference>
<proteinExistence type="predicted"/>
<keyword evidence="3" id="KW-1185">Reference proteome</keyword>
<accession>A0ABU7M6P8</accession>
<evidence type="ECO:0000313" key="2">
    <source>
        <dbReference type="EMBL" id="MEE3848769.1"/>
    </source>
</evidence>
<protein>
    <submittedName>
        <fullName evidence="2">Maleylpyruvate isomerase family mycothiol-dependent enzyme</fullName>
    </submittedName>
</protein>
<evidence type="ECO:0000313" key="3">
    <source>
        <dbReference type="Proteomes" id="UP001347146"/>
    </source>
</evidence>
<dbReference type="EMBL" id="JAZDUF010000001">
    <property type="protein sequence ID" value="MEE3848769.1"/>
    <property type="molecule type" value="Genomic_DNA"/>
</dbReference>
<name>A0ABU7M6P8_9ACTN</name>
<evidence type="ECO:0000259" key="1">
    <source>
        <dbReference type="Pfam" id="PF11716"/>
    </source>
</evidence>
<sequence length="208" mass="22444">MRVRAIEMAAAERRELGELLATLSDDEWHGPTLCPGWTVRDVVAHLVGYLDRSQWSYPGAMLRQRFSLDRLNAADVAAGTGVGSESLLAQVRAGTPPNGVGAAIGGRITLVECMIHREDIAATLGIERSLPPERLCVSLDFVRIAPLIRGAWTTRGVRLVATDLDWSAGRGPEVRGPAISLLMVMARRRNALTTLSGAGVALIDRRLT</sequence>
<comment type="caution">
    <text evidence="2">The sequence shown here is derived from an EMBL/GenBank/DDBJ whole genome shotgun (WGS) entry which is preliminary data.</text>
</comment>
<dbReference type="InterPro" id="IPR034660">
    <property type="entry name" value="DinB/YfiT-like"/>
</dbReference>
<feature type="domain" description="Mycothiol-dependent maleylpyruvate isomerase metal-binding" evidence="1">
    <location>
        <begin position="10"/>
        <end position="95"/>
    </location>
</feature>
<dbReference type="Gene3D" id="1.20.120.450">
    <property type="entry name" value="dinb family like domain"/>
    <property type="match status" value="1"/>
</dbReference>
<dbReference type="RefSeq" id="WP_330430440.1">
    <property type="nucleotide sequence ID" value="NZ_JAZDUF010000001.1"/>
</dbReference>
<dbReference type="GO" id="GO:0016853">
    <property type="term" value="F:isomerase activity"/>
    <property type="evidence" value="ECO:0007669"/>
    <property type="project" value="UniProtKB-KW"/>
</dbReference>
<keyword evidence="2" id="KW-0413">Isomerase</keyword>
<dbReference type="NCBIfam" id="TIGR03083">
    <property type="entry name" value="maleylpyruvate isomerase family mycothiol-dependent enzyme"/>
    <property type="match status" value="1"/>
</dbReference>
<dbReference type="Proteomes" id="UP001347146">
    <property type="component" value="Unassembled WGS sequence"/>
</dbReference>
<dbReference type="InterPro" id="IPR017517">
    <property type="entry name" value="Maleyloyr_isom"/>
</dbReference>
<dbReference type="InterPro" id="IPR024344">
    <property type="entry name" value="MDMPI_metal-binding"/>
</dbReference>
<gene>
    <name evidence="2" type="ORF">VZC37_00390</name>
</gene>
<dbReference type="Pfam" id="PF11716">
    <property type="entry name" value="MDMPI_N"/>
    <property type="match status" value="1"/>
</dbReference>